<dbReference type="RefSeq" id="WP_174927238.1">
    <property type="nucleotide sequence ID" value="NZ_CABVLY010000017.1"/>
</dbReference>
<protein>
    <recommendedName>
        <fullName evidence="5">MotA/TolQ/ExbB proton channel domain-containing protein</fullName>
    </recommendedName>
</protein>
<evidence type="ECO:0000256" key="2">
    <source>
        <dbReference type="SAM" id="Phobius"/>
    </source>
</evidence>
<dbReference type="GeneID" id="56502226"/>
<accession>A0ABS2B7L1</accession>
<feature type="region of interest" description="Disordered" evidence="1">
    <location>
        <begin position="1"/>
        <end position="45"/>
    </location>
</feature>
<evidence type="ECO:0000256" key="1">
    <source>
        <dbReference type="SAM" id="MobiDB-lite"/>
    </source>
</evidence>
<evidence type="ECO:0000313" key="3">
    <source>
        <dbReference type="EMBL" id="MBM2768976.1"/>
    </source>
</evidence>
<dbReference type="Proteomes" id="UP000755577">
    <property type="component" value="Unassembled WGS sequence"/>
</dbReference>
<name>A0ABS2B7L1_9BURK</name>
<sequence length="281" mass="30837">MTESATHHPVARRDENEQPDRARNARRTHGGRKHPDHPMHPGDPMSKITDVLKVLSKCEPYRPAKGVSMERARKAARLLLAGGGVCFVLLGALALWHKAAPAPLQQHVAIVFYVLTVLFSLLSLIVEPVAGIVQMFRWKSETLNTITREVETDEKHALLLAGYDDSTLEYARHVLQLKVKRLDARAVSFFGGGTAAYALLAVTLSNIKDAGGLPWLQSTLTSGFVSGNFLNTAIVWGIALVFGLSVGSMALKVVQSRYVYQVELIELVLLHRTMAKAAKRA</sequence>
<feature type="compositionally biased region" description="Basic residues" evidence="1">
    <location>
        <begin position="24"/>
        <end position="35"/>
    </location>
</feature>
<feature type="transmembrane region" description="Helical" evidence="2">
    <location>
        <begin position="108"/>
        <end position="130"/>
    </location>
</feature>
<keyword evidence="2" id="KW-0812">Transmembrane</keyword>
<evidence type="ECO:0000313" key="4">
    <source>
        <dbReference type="Proteomes" id="UP000755577"/>
    </source>
</evidence>
<feature type="transmembrane region" description="Helical" evidence="2">
    <location>
        <begin position="227"/>
        <end position="251"/>
    </location>
</feature>
<reference evidence="3 4" key="1">
    <citation type="submission" date="2021-02" db="EMBL/GenBank/DDBJ databases">
        <title>Draft genome of the type strains Burkholderia anthina DSM16086.</title>
        <authorList>
            <person name="Hertel R."/>
            <person name="Meissner J."/>
            <person name="Poehlein A."/>
            <person name="Daniel R."/>
            <person name="Commichau F.M."/>
        </authorList>
    </citation>
    <scope>NUCLEOTIDE SEQUENCE [LARGE SCALE GENOMIC DNA]</scope>
    <source>
        <strain evidence="3 4">DSM 16086</strain>
    </source>
</reference>
<feature type="compositionally biased region" description="Basic and acidic residues" evidence="1">
    <location>
        <begin position="11"/>
        <end position="23"/>
    </location>
</feature>
<feature type="transmembrane region" description="Helical" evidence="2">
    <location>
        <begin position="78"/>
        <end position="96"/>
    </location>
</feature>
<evidence type="ECO:0008006" key="5">
    <source>
        <dbReference type="Google" id="ProtNLM"/>
    </source>
</evidence>
<keyword evidence="2" id="KW-0472">Membrane</keyword>
<dbReference type="EMBL" id="JAFCIQ010000016">
    <property type="protein sequence ID" value="MBM2768976.1"/>
    <property type="molecule type" value="Genomic_DNA"/>
</dbReference>
<feature type="transmembrane region" description="Helical" evidence="2">
    <location>
        <begin position="186"/>
        <end position="207"/>
    </location>
</feature>
<proteinExistence type="predicted"/>
<keyword evidence="2" id="KW-1133">Transmembrane helix</keyword>
<keyword evidence="4" id="KW-1185">Reference proteome</keyword>
<organism evidence="3 4">
    <name type="scientific">Burkholderia anthina</name>
    <dbReference type="NCBI Taxonomy" id="179879"/>
    <lineage>
        <taxon>Bacteria</taxon>
        <taxon>Pseudomonadati</taxon>
        <taxon>Pseudomonadota</taxon>
        <taxon>Betaproteobacteria</taxon>
        <taxon>Burkholderiales</taxon>
        <taxon>Burkholderiaceae</taxon>
        <taxon>Burkholderia</taxon>
        <taxon>Burkholderia cepacia complex</taxon>
    </lineage>
</organism>
<gene>
    <name evidence="3" type="ORF">JQK92_21410</name>
</gene>
<comment type="caution">
    <text evidence="3">The sequence shown here is derived from an EMBL/GenBank/DDBJ whole genome shotgun (WGS) entry which is preliminary data.</text>
</comment>